<dbReference type="PROSITE" id="PS00092">
    <property type="entry name" value="N6_MTASE"/>
    <property type="match status" value="1"/>
</dbReference>
<evidence type="ECO:0000256" key="4">
    <source>
        <dbReference type="ARBA" id="ARBA00022691"/>
    </source>
</evidence>
<dbReference type="GO" id="GO:0032259">
    <property type="term" value="P:methylation"/>
    <property type="evidence" value="ECO:0007669"/>
    <property type="project" value="UniProtKB-KW"/>
</dbReference>
<dbReference type="AlphaFoldDB" id="A0A941BR63"/>
<keyword evidence="3" id="KW-0808">Transferase</keyword>
<evidence type="ECO:0000313" key="10">
    <source>
        <dbReference type="Proteomes" id="UP000678374"/>
    </source>
</evidence>
<evidence type="ECO:0000259" key="8">
    <source>
        <dbReference type="Pfam" id="PF22240"/>
    </source>
</evidence>
<dbReference type="EC" id="2.1.1.72" evidence="1"/>
<reference evidence="9" key="1">
    <citation type="submission" date="2021-04" db="EMBL/GenBank/DDBJ databases">
        <title>The genome sequence of Ideonella sp. 4Y11.</title>
        <authorList>
            <person name="Liu Y."/>
        </authorList>
    </citation>
    <scope>NUCLEOTIDE SEQUENCE</scope>
    <source>
        <strain evidence="9">4Y11</strain>
    </source>
</reference>
<dbReference type="EMBL" id="JAGQDE010000011">
    <property type="protein sequence ID" value="MBQ0959985.1"/>
    <property type="molecule type" value="Genomic_DNA"/>
</dbReference>
<dbReference type="PANTHER" id="PTHR33841:SF1">
    <property type="entry name" value="DNA METHYLTRANSFERASE A"/>
    <property type="match status" value="1"/>
</dbReference>
<feature type="domain" description="Type ISP restriction-modification enzyme LLaBIII C-terminal specificity" evidence="7">
    <location>
        <begin position="654"/>
        <end position="1008"/>
    </location>
</feature>
<evidence type="ECO:0000313" key="9">
    <source>
        <dbReference type="EMBL" id="MBQ0959985.1"/>
    </source>
</evidence>
<dbReference type="GO" id="GO:0009007">
    <property type="term" value="F:site-specific DNA-methyltransferase (adenine-specific) activity"/>
    <property type="evidence" value="ECO:0007669"/>
    <property type="project" value="UniProtKB-EC"/>
</dbReference>
<feature type="domain" description="Type II methyltransferase M.TaqI-like" evidence="6">
    <location>
        <begin position="442"/>
        <end position="548"/>
    </location>
</feature>
<feature type="domain" description="Type ISP restriction-modification enzyme coupler" evidence="8">
    <location>
        <begin position="156"/>
        <end position="277"/>
    </location>
</feature>
<proteinExistence type="predicted"/>
<dbReference type="Pfam" id="PF07669">
    <property type="entry name" value="Eco57I"/>
    <property type="match status" value="1"/>
</dbReference>
<dbReference type="SUPFAM" id="SSF53335">
    <property type="entry name" value="S-adenosyl-L-methionine-dependent methyltransferases"/>
    <property type="match status" value="1"/>
</dbReference>
<keyword evidence="10" id="KW-1185">Reference proteome</keyword>
<dbReference type="InterPro" id="IPR050953">
    <property type="entry name" value="N4_N6_ade-DNA_methylase"/>
</dbReference>
<dbReference type="GO" id="GO:0006304">
    <property type="term" value="P:DNA modification"/>
    <property type="evidence" value="ECO:0007669"/>
    <property type="project" value="InterPro"/>
</dbReference>
<evidence type="ECO:0000256" key="2">
    <source>
        <dbReference type="ARBA" id="ARBA00022603"/>
    </source>
</evidence>
<dbReference type="InterPro" id="IPR053980">
    <property type="entry name" value="ISP_coupler"/>
</dbReference>
<comment type="caution">
    <text evidence="9">The sequence shown here is derived from an EMBL/GenBank/DDBJ whole genome shotgun (WGS) entry which is preliminary data.</text>
</comment>
<accession>A0A941BR63</accession>
<organism evidence="9 10">
    <name type="scientific">Ideonella aquatica</name>
    <dbReference type="NCBI Taxonomy" id="2824119"/>
    <lineage>
        <taxon>Bacteria</taxon>
        <taxon>Pseudomonadati</taxon>
        <taxon>Pseudomonadota</taxon>
        <taxon>Betaproteobacteria</taxon>
        <taxon>Burkholderiales</taxon>
        <taxon>Sphaerotilaceae</taxon>
        <taxon>Ideonella</taxon>
    </lineage>
</organism>
<name>A0A941BR63_9BURK</name>
<comment type="catalytic activity">
    <reaction evidence="5">
        <text>a 2'-deoxyadenosine in DNA + S-adenosyl-L-methionine = an N(6)-methyl-2'-deoxyadenosine in DNA + S-adenosyl-L-homocysteine + H(+)</text>
        <dbReference type="Rhea" id="RHEA:15197"/>
        <dbReference type="Rhea" id="RHEA-COMP:12418"/>
        <dbReference type="Rhea" id="RHEA-COMP:12419"/>
        <dbReference type="ChEBI" id="CHEBI:15378"/>
        <dbReference type="ChEBI" id="CHEBI:57856"/>
        <dbReference type="ChEBI" id="CHEBI:59789"/>
        <dbReference type="ChEBI" id="CHEBI:90615"/>
        <dbReference type="ChEBI" id="CHEBI:90616"/>
        <dbReference type="EC" id="2.1.1.72"/>
    </reaction>
</comment>
<dbReference type="Gene3D" id="3.40.50.150">
    <property type="entry name" value="Vaccinia Virus protein VP39"/>
    <property type="match status" value="1"/>
</dbReference>
<keyword evidence="2 9" id="KW-0489">Methyltransferase</keyword>
<dbReference type="Pfam" id="PF18135">
    <property type="entry name" value="Type_ISP_C"/>
    <property type="match status" value="1"/>
</dbReference>
<dbReference type="InterPro" id="IPR011639">
    <property type="entry name" value="MethylTrfase_TaqI-like_dom"/>
</dbReference>
<dbReference type="RefSeq" id="WP_210802663.1">
    <property type="nucleotide sequence ID" value="NZ_JAGQDE010000011.1"/>
</dbReference>
<sequence length="1031" mass="118424">MSQVLINQYLGELSRLRQVSGSSRESVLREAFKDLLKGWGRQHDLIFVPEYEIQTATKDRRYVDGALLHELRVPFGYWEAKDEADDLDEEIARKFKRGYPQDNILFEDTHEAVLIQHRNEVMRCAVDDVAQLEKLLKLFFSFERAEVADFRQAVAQFKTDLPAVLQALREMIERQQKDNAGFRKAAKRFLAHAQEAINPSLTDADVREMLIQHILTEEIFSKVFGEDDFHRQNNVAKELYQLEGTFFSGDVKKRTLRGLDAYYAAIKSAAAQISSHQEKQSFLKLIYENFYKVYNAKAADRLGVVYTPNEIVRFMIDGADWLCEQHFGKSLVDKGVDILDPATGTGTFICELLEHFRGQPAKLKHKYDHELHANEVAILPYYVANLNIEATYAAITGEYREFASLCFVDTLDNVGLHTQAHGTTADLFGSVSEENVARIRRQNARRISVVIGNPPYNANQANENDNNKNRTYPAIDARIKQTYVAESAAKKTKRYDMYSRFFRWASDRLDENGVLAFITNRNFLDAREADGFRKTLAKEFVEVRILDLGGSVNDNPKLSGTKHNVFGIKTGVAISFLVKRRGNSKSERCRIFYSRRPEFEEASEKLAFVGKARLASVESEEIRPNARHDWLHQTHTDYAGLMPLADREGTGRAVFSLTANGVNTARDEWVYECDRASLEAKVKFMISEFNKENNRWRGVKEIDRERLGSRIKWSESLLAKVRRDPVHGLSSRFWASSHYRPFVSLHYYADPTFSDRLTNNHFQLFGRGLEVRVPSFAISAPGTSAVFRTLASDRVCDWHFMGDTQIYALYRHDDHGQSHDNITDWALKQFTAHYKAGAGKRLPEPTKEGIFHYVYAVLHDPHYRETYAQNLKREFPRVPLHGSTRADFWRWAGWGQALMDLHIGYESAEPFAFKRVDVPDTKARQNHGEAYAPKPILKSEPEDGRIRIDGETTLSGIPPEAWDYRLGNRSAIDWVLDQYKERKPKDPTIRARFDTYRFADHKEDVIKLLARVVFVSLRTLATVSEIEAASR</sequence>
<evidence type="ECO:0000259" key="6">
    <source>
        <dbReference type="Pfam" id="PF07669"/>
    </source>
</evidence>
<evidence type="ECO:0000259" key="7">
    <source>
        <dbReference type="Pfam" id="PF18135"/>
    </source>
</evidence>
<dbReference type="InterPro" id="IPR029063">
    <property type="entry name" value="SAM-dependent_MTases_sf"/>
</dbReference>
<evidence type="ECO:0000256" key="3">
    <source>
        <dbReference type="ARBA" id="ARBA00022679"/>
    </source>
</evidence>
<dbReference type="InterPro" id="IPR002052">
    <property type="entry name" value="DNA_methylase_N6_adenine_CS"/>
</dbReference>
<dbReference type="PRINTS" id="PR00507">
    <property type="entry name" value="N12N6MTFRASE"/>
</dbReference>
<dbReference type="InterPro" id="IPR041635">
    <property type="entry name" value="Type_ISP_LLaBIII_C"/>
</dbReference>
<dbReference type="GO" id="GO:0003676">
    <property type="term" value="F:nucleic acid binding"/>
    <property type="evidence" value="ECO:0007669"/>
    <property type="project" value="InterPro"/>
</dbReference>
<dbReference type="Pfam" id="PF22240">
    <property type="entry name" value="ISP_coupler"/>
    <property type="match status" value="1"/>
</dbReference>
<gene>
    <name evidence="9" type="ORF">KAK06_13610</name>
</gene>
<keyword evidence="4" id="KW-0949">S-adenosyl-L-methionine</keyword>
<protein>
    <recommendedName>
        <fullName evidence="1">site-specific DNA-methyltransferase (adenine-specific)</fullName>
        <ecNumber evidence="1">2.1.1.72</ecNumber>
    </recommendedName>
</protein>
<dbReference type="PANTHER" id="PTHR33841">
    <property type="entry name" value="DNA METHYLTRANSFERASE YEEA-RELATED"/>
    <property type="match status" value="1"/>
</dbReference>
<dbReference type="Proteomes" id="UP000678374">
    <property type="component" value="Unassembled WGS sequence"/>
</dbReference>
<evidence type="ECO:0000256" key="1">
    <source>
        <dbReference type="ARBA" id="ARBA00011900"/>
    </source>
</evidence>
<evidence type="ECO:0000256" key="5">
    <source>
        <dbReference type="ARBA" id="ARBA00047942"/>
    </source>
</evidence>